<dbReference type="SUPFAM" id="SSF50022">
    <property type="entry name" value="ISP domain"/>
    <property type="match status" value="1"/>
</dbReference>
<dbReference type="AlphaFoldDB" id="X7EB76"/>
<accession>X7EB76</accession>
<dbReference type="SUPFAM" id="SSF51395">
    <property type="entry name" value="FMN-linked oxidoreductases"/>
    <property type="match status" value="1"/>
</dbReference>
<evidence type="ECO:0000256" key="2">
    <source>
        <dbReference type="ARBA" id="ARBA00022714"/>
    </source>
</evidence>
<keyword evidence="10" id="KW-1185">Reference proteome</keyword>
<name>X7EB76_9RHOB</name>
<dbReference type="InterPro" id="IPR036922">
    <property type="entry name" value="Rieske_2Fe-2S_sf"/>
</dbReference>
<gene>
    <name evidence="9" type="ORF">OCH239_12885</name>
</gene>
<dbReference type="PANTHER" id="PTHR43819">
    <property type="entry name" value="ARCHAEAL-TYPE GLUTAMATE SYNTHASE [NADPH]"/>
    <property type="match status" value="1"/>
</dbReference>
<evidence type="ECO:0000256" key="7">
    <source>
        <dbReference type="PIRNR" id="PIRNR006429"/>
    </source>
</evidence>
<dbReference type="PATRIC" id="fig|1449350.3.peg.3635"/>
<dbReference type="Pfam" id="PF01645">
    <property type="entry name" value="Glu_synthase"/>
    <property type="match status" value="1"/>
</dbReference>
<evidence type="ECO:0000313" key="10">
    <source>
        <dbReference type="Proteomes" id="UP000022447"/>
    </source>
</evidence>
<dbReference type="eggNOG" id="COG4638">
    <property type="taxonomic scope" value="Bacteria"/>
</dbReference>
<dbReference type="GO" id="GO:0006537">
    <property type="term" value="P:glutamate biosynthetic process"/>
    <property type="evidence" value="ECO:0007669"/>
    <property type="project" value="InterPro"/>
</dbReference>
<keyword evidence="5" id="KW-0408">Iron</keyword>
<dbReference type="PANTHER" id="PTHR43819:SF1">
    <property type="entry name" value="ARCHAEAL-TYPE GLUTAMATE SYNTHASE [NADPH]"/>
    <property type="match status" value="1"/>
</dbReference>
<dbReference type="PIRSF" id="PIRSF006429">
    <property type="entry name" value="GOGAT_lg_2"/>
    <property type="match status" value="1"/>
</dbReference>
<keyword evidence="4" id="KW-0560">Oxidoreductase</keyword>
<dbReference type="Pfam" id="PF00355">
    <property type="entry name" value="Rieske"/>
    <property type="match status" value="1"/>
</dbReference>
<organism evidence="9 10">
    <name type="scientific">Roseivivax halodurans JCM 10272</name>
    <dbReference type="NCBI Taxonomy" id="1449350"/>
    <lineage>
        <taxon>Bacteria</taxon>
        <taxon>Pseudomonadati</taxon>
        <taxon>Pseudomonadota</taxon>
        <taxon>Alphaproteobacteria</taxon>
        <taxon>Rhodobacterales</taxon>
        <taxon>Roseobacteraceae</taxon>
        <taxon>Roseivivax</taxon>
    </lineage>
</organism>
<dbReference type="GO" id="GO:0051537">
    <property type="term" value="F:2 iron, 2 sulfur cluster binding"/>
    <property type="evidence" value="ECO:0007669"/>
    <property type="project" value="UniProtKB-KW"/>
</dbReference>
<dbReference type="EMBL" id="JALZ01000033">
    <property type="protein sequence ID" value="ETX13212.1"/>
    <property type="molecule type" value="Genomic_DNA"/>
</dbReference>
<dbReference type="InterPro" id="IPR043578">
    <property type="entry name" value="GltB_archl_type"/>
</dbReference>
<dbReference type="InterPro" id="IPR024188">
    <property type="entry name" value="GltB"/>
</dbReference>
<evidence type="ECO:0000256" key="4">
    <source>
        <dbReference type="ARBA" id="ARBA00023002"/>
    </source>
</evidence>
<dbReference type="InterPro" id="IPR013785">
    <property type="entry name" value="Aldolase_TIM"/>
</dbReference>
<comment type="caution">
    <text evidence="9">The sequence shown here is derived from an EMBL/GenBank/DDBJ whole genome shotgun (WGS) entry which is preliminary data.</text>
</comment>
<keyword evidence="3" id="KW-0479">Metal-binding</keyword>
<dbReference type="CDD" id="cd02808">
    <property type="entry name" value="GltS_FMN"/>
    <property type="match status" value="1"/>
</dbReference>
<dbReference type="STRING" id="1449350.OCH239_12885"/>
<proteinExistence type="inferred from homology"/>
<evidence type="ECO:0000256" key="3">
    <source>
        <dbReference type="ARBA" id="ARBA00022723"/>
    </source>
</evidence>
<evidence type="ECO:0000313" key="9">
    <source>
        <dbReference type="EMBL" id="ETX13212.1"/>
    </source>
</evidence>
<dbReference type="GO" id="GO:0046872">
    <property type="term" value="F:metal ion binding"/>
    <property type="evidence" value="ECO:0007669"/>
    <property type="project" value="UniProtKB-KW"/>
</dbReference>
<evidence type="ECO:0000259" key="8">
    <source>
        <dbReference type="PROSITE" id="PS51296"/>
    </source>
</evidence>
<dbReference type="Proteomes" id="UP000022447">
    <property type="component" value="Unassembled WGS sequence"/>
</dbReference>
<dbReference type="eggNOG" id="COG0069">
    <property type="taxonomic scope" value="Bacteria"/>
</dbReference>
<keyword evidence="2" id="KW-0001">2Fe-2S</keyword>
<dbReference type="InterPro" id="IPR002932">
    <property type="entry name" value="Glu_synthdom"/>
</dbReference>
<feature type="domain" description="Rieske" evidence="8">
    <location>
        <begin position="26"/>
        <end position="120"/>
    </location>
</feature>
<sequence>MESVLLVRRRGWPGPGPGGTGPMEMIPVATFGELADREPQYALVGEVDLVVVRWDDEVSVFYGRCLHRGALMADGFVRGRNLICGVHDWDYRLDTGVSEYANKERLKKFASRVEDDRVLVDADEIADWAACNPQPFDRSAYLGLYADPSHGTEEEPYIALTQSYARDGLRRTGGHGEIGAMGVSRGALPSWDDIQILTAQLHRAPLLDDAPVGTDVVIGPASRKPLRLKIPLLVSDISFGALSEPAKIALARGAELAGTGICSGEGGMLPEEQEANSRYFYELASARFGFSWDKLDRVQAFHFKGGQGAKTGTGGHLPGRKNTGRIAAIRGVPEGEDAISPARFPDWTEPAQIRVFADEVRERTGGIPLGYKLSAQHIEMDIDAALEVGVDYIILDGRGGGTGAAPTLFRDNISVPTIPALARARRHLDRTAPDVTLIVTGGLRTPADFIKAMALGADAAALSTAAMQAIGCIAMRACHTGNCPVGIATQRPHLVNRLVVETSARRLATFFAAATELMQVMARACGHDHVAKFEARDLTTWKREMAELSGIAYGGVR</sequence>
<dbReference type="PROSITE" id="PS51296">
    <property type="entry name" value="RIESKE"/>
    <property type="match status" value="1"/>
</dbReference>
<keyword evidence="6" id="KW-0411">Iron-sulfur</keyword>
<evidence type="ECO:0000256" key="5">
    <source>
        <dbReference type="ARBA" id="ARBA00023004"/>
    </source>
</evidence>
<evidence type="ECO:0000256" key="1">
    <source>
        <dbReference type="ARBA" id="ARBA00009716"/>
    </source>
</evidence>
<protein>
    <submittedName>
        <fullName evidence="9">Glutamate synthase</fullName>
    </submittedName>
</protein>
<evidence type="ECO:0000256" key="6">
    <source>
        <dbReference type="ARBA" id="ARBA00023014"/>
    </source>
</evidence>
<dbReference type="InterPro" id="IPR017941">
    <property type="entry name" value="Rieske_2Fe-2S"/>
</dbReference>
<dbReference type="Gene3D" id="3.20.20.70">
    <property type="entry name" value="Aldolase class I"/>
    <property type="match status" value="1"/>
</dbReference>
<comment type="similarity">
    <text evidence="1 7">Belongs to the glutamate synthase family.</text>
</comment>
<dbReference type="GO" id="GO:0015930">
    <property type="term" value="F:glutamate synthase activity"/>
    <property type="evidence" value="ECO:0007669"/>
    <property type="project" value="InterPro"/>
</dbReference>
<dbReference type="PIRSF" id="PIRSF500061">
    <property type="entry name" value="GOGAT_lg2_archl"/>
    <property type="match status" value="1"/>
</dbReference>
<dbReference type="Gene3D" id="2.102.10.10">
    <property type="entry name" value="Rieske [2Fe-2S] iron-sulphur domain"/>
    <property type="match status" value="1"/>
</dbReference>
<reference evidence="9 10" key="1">
    <citation type="submission" date="2014-01" db="EMBL/GenBank/DDBJ databases">
        <title>Roseivivax halodurans JCM 10272 Genome Sequencing.</title>
        <authorList>
            <person name="Lai Q."/>
            <person name="Li G."/>
            <person name="Shao Z."/>
        </authorList>
    </citation>
    <scope>NUCLEOTIDE SEQUENCE [LARGE SCALE GENOMIC DNA]</scope>
    <source>
        <strain evidence="9 10">JCM 10272</strain>
    </source>
</reference>